<dbReference type="SUPFAM" id="SSF46785">
    <property type="entry name" value="Winged helix' DNA-binding domain"/>
    <property type="match status" value="1"/>
</dbReference>
<dbReference type="Pfam" id="PF03551">
    <property type="entry name" value="PadR"/>
    <property type="match status" value="1"/>
</dbReference>
<gene>
    <name evidence="2" type="ORF">Psch_03273</name>
</gene>
<dbReference type="EMBL" id="QFGA01000003">
    <property type="protein sequence ID" value="TEB04513.1"/>
    <property type="molecule type" value="Genomic_DNA"/>
</dbReference>
<proteinExistence type="predicted"/>
<reference evidence="2 3" key="1">
    <citation type="journal article" date="2018" name="Environ. Microbiol.">
        <title>Novel energy conservation strategies and behaviour of Pelotomaculum schinkii driving syntrophic propionate catabolism.</title>
        <authorList>
            <person name="Hidalgo-Ahumada C.A.P."/>
            <person name="Nobu M.K."/>
            <person name="Narihiro T."/>
            <person name="Tamaki H."/>
            <person name="Liu W.T."/>
            <person name="Kamagata Y."/>
            <person name="Stams A.J.M."/>
            <person name="Imachi H."/>
            <person name="Sousa D.Z."/>
        </authorList>
    </citation>
    <scope>NUCLEOTIDE SEQUENCE [LARGE SCALE GENOMIC DNA]</scope>
    <source>
        <strain evidence="2 3">HH</strain>
    </source>
</reference>
<dbReference type="Proteomes" id="UP000298324">
    <property type="component" value="Unassembled WGS sequence"/>
</dbReference>
<feature type="domain" description="Transcription regulator PadR N-terminal" evidence="1">
    <location>
        <begin position="16"/>
        <end position="91"/>
    </location>
</feature>
<dbReference type="Gene3D" id="1.10.10.10">
    <property type="entry name" value="Winged helix-like DNA-binding domain superfamily/Winged helix DNA-binding domain"/>
    <property type="match status" value="1"/>
</dbReference>
<evidence type="ECO:0000313" key="2">
    <source>
        <dbReference type="EMBL" id="TEB04513.1"/>
    </source>
</evidence>
<dbReference type="InterPro" id="IPR036388">
    <property type="entry name" value="WH-like_DNA-bd_sf"/>
</dbReference>
<dbReference type="AlphaFoldDB" id="A0A4Y7R6X9"/>
<evidence type="ECO:0000259" key="1">
    <source>
        <dbReference type="Pfam" id="PF03551"/>
    </source>
</evidence>
<name>A0A4Y7R6X9_9FIRM</name>
<dbReference type="PANTHER" id="PTHR33169">
    <property type="entry name" value="PADR-FAMILY TRANSCRIPTIONAL REGULATOR"/>
    <property type="match status" value="1"/>
</dbReference>
<dbReference type="InterPro" id="IPR005149">
    <property type="entry name" value="Tscrpt_reg_PadR_N"/>
</dbReference>
<dbReference type="InterPro" id="IPR036390">
    <property type="entry name" value="WH_DNA-bd_sf"/>
</dbReference>
<evidence type="ECO:0000313" key="3">
    <source>
        <dbReference type="Proteomes" id="UP000298324"/>
    </source>
</evidence>
<keyword evidence="3" id="KW-1185">Reference proteome</keyword>
<comment type="caution">
    <text evidence="2">The sequence shown here is derived from an EMBL/GenBank/DDBJ whole genome shotgun (WGS) entry which is preliminary data.</text>
</comment>
<protein>
    <submittedName>
        <fullName evidence="2">Transcriptional regulator PadR-like family protein</fullName>
    </submittedName>
</protein>
<dbReference type="PANTHER" id="PTHR33169:SF14">
    <property type="entry name" value="TRANSCRIPTIONAL REGULATOR RV3488"/>
    <property type="match status" value="1"/>
</dbReference>
<accession>A0A4Y7R6X9</accession>
<organism evidence="2 3">
    <name type="scientific">Pelotomaculum schinkii</name>
    <dbReference type="NCBI Taxonomy" id="78350"/>
    <lineage>
        <taxon>Bacteria</taxon>
        <taxon>Bacillati</taxon>
        <taxon>Bacillota</taxon>
        <taxon>Clostridia</taxon>
        <taxon>Eubacteriales</taxon>
        <taxon>Desulfotomaculaceae</taxon>
        <taxon>Pelotomaculum</taxon>
    </lineage>
</organism>
<sequence length="198" mass="23205">MVFEMVQILSNLEVILLYIVNEKPSYAYEINKAIDSRNIRMWVRVGLASIYQVLRRLEKKKLVYSQEEKEGKMPDRIRYYITESGKSALKEASKRLLSGIEWYYLDLNVGLEASDALTPREKAESLINRLNKVKSNIKRMKEIVAYDSDVRFKKKALIKNLIYMRESEEAYLQEVLRDMSIGIYDNVRDLKSGFLNGM</sequence>
<dbReference type="InterPro" id="IPR052509">
    <property type="entry name" value="Metal_resp_DNA-bind_regulator"/>
</dbReference>